<protein>
    <submittedName>
        <fullName evidence="3">Uncharacterized protein</fullName>
    </submittedName>
</protein>
<keyword evidence="1" id="KW-0812">Transmembrane</keyword>
<dbReference type="Proteomes" id="UP000219338">
    <property type="component" value="Unassembled WGS sequence"/>
</dbReference>
<accession>A0A284SCM6</accession>
<keyword evidence="1" id="KW-1133">Transmembrane helix</keyword>
<gene>
    <name evidence="3" type="ORF">ARMOST_22351</name>
</gene>
<evidence type="ECO:0000256" key="1">
    <source>
        <dbReference type="SAM" id="Phobius"/>
    </source>
</evidence>
<sequence length="147" mass="15297">MGDTRLWGVWGAWAEWGRALLALGGVGSGGQANRRMAVILAEFIEPEGPPSMSRRVCSSSLSFGVGVPIFIPPSRSTSPALLDPPSLLSFRVSPPLDNAMAPPRSGNTPVPVVVLVVVLDVAVLVVGCALRGPSRAEMAADVRSPDV</sequence>
<dbReference type="EMBL" id="FUEG01000068">
    <property type="protein sequence ID" value="SJL18751.1"/>
    <property type="molecule type" value="Genomic_DNA"/>
</dbReference>
<evidence type="ECO:0000256" key="2">
    <source>
        <dbReference type="SAM" id="SignalP"/>
    </source>
</evidence>
<name>A0A284SCM6_ARMOS</name>
<evidence type="ECO:0000313" key="4">
    <source>
        <dbReference type="Proteomes" id="UP000219338"/>
    </source>
</evidence>
<evidence type="ECO:0000313" key="3">
    <source>
        <dbReference type="EMBL" id="SJL18751.1"/>
    </source>
</evidence>
<keyword evidence="2" id="KW-0732">Signal</keyword>
<keyword evidence="1" id="KW-0472">Membrane</keyword>
<reference evidence="4" key="1">
    <citation type="journal article" date="2017" name="Nat. Ecol. Evol.">
        <title>Genome expansion and lineage-specific genetic innovations in the forest pathogenic fungi Armillaria.</title>
        <authorList>
            <person name="Sipos G."/>
            <person name="Prasanna A.N."/>
            <person name="Walter M.C."/>
            <person name="O'Connor E."/>
            <person name="Balint B."/>
            <person name="Krizsan K."/>
            <person name="Kiss B."/>
            <person name="Hess J."/>
            <person name="Varga T."/>
            <person name="Slot J."/>
            <person name="Riley R."/>
            <person name="Boka B."/>
            <person name="Rigling D."/>
            <person name="Barry K."/>
            <person name="Lee J."/>
            <person name="Mihaltcheva S."/>
            <person name="LaButti K."/>
            <person name="Lipzen A."/>
            <person name="Waldron R."/>
            <person name="Moloney N.M."/>
            <person name="Sperisen C."/>
            <person name="Kredics L."/>
            <person name="Vagvoelgyi C."/>
            <person name="Patrignani A."/>
            <person name="Fitzpatrick D."/>
            <person name="Nagy I."/>
            <person name="Doyle S."/>
            <person name="Anderson J.B."/>
            <person name="Grigoriev I.V."/>
            <person name="Gueldener U."/>
            <person name="Muensterkoetter M."/>
            <person name="Nagy L.G."/>
        </authorList>
    </citation>
    <scope>NUCLEOTIDE SEQUENCE [LARGE SCALE GENOMIC DNA]</scope>
    <source>
        <strain evidence="4">C18/9</strain>
    </source>
</reference>
<dbReference type="OMA" id="NRRMAVI"/>
<keyword evidence="4" id="KW-1185">Reference proteome</keyword>
<feature type="transmembrane region" description="Helical" evidence="1">
    <location>
        <begin position="110"/>
        <end position="130"/>
    </location>
</feature>
<dbReference type="AlphaFoldDB" id="A0A284SCM6"/>
<feature type="signal peptide" evidence="2">
    <location>
        <begin position="1"/>
        <end position="19"/>
    </location>
</feature>
<organism evidence="3 4">
    <name type="scientific">Armillaria ostoyae</name>
    <name type="common">Armillaria root rot fungus</name>
    <dbReference type="NCBI Taxonomy" id="47428"/>
    <lineage>
        <taxon>Eukaryota</taxon>
        <taxon>Fungi</taxon>
        <taxon>Dikarya</taxon>
        <taxon>Basidiomycota</taxon>
        <taxon>Agaricomycotina</taxon>
        <taxon>Agaricomycetes</taxon>
        <taxon>Agaricomycetidae</taxon>
        <taxon>Agaricales</taxon>
        <taxon>Marasmiineae</taxon>
        <taxon>Physalacriaceae</taxon>
        <taxon>Armillaria</taxon>
    </lineage>
</organism>
<proteinExistence type="predicted"/>
<feature type="chain" id="PRO_5012741224" evidence="2">
    <location>
        <begin position="20"/>
        <end position="147"/>
    </location>
</feature>